<evidence type="ECO:0000313" key="1">
    <source>
        <dbReference type="EMBL" id="SUZ54240.1"/>
    </source>
</evidence>
<accession>A0A381NI42</accession>
<organism evidence="1">
    <name type="scientific">marine metagenome</name>
    <dbReference type="NCBI Taxonomy" id="408172"/>
    <lineage>
        <taxon>unclassified sequences</taxon>
        <taxon>metagenomes</taxon>
        <taxon>ecological metagenomes</taxon>
    </lineage>
</organism>
<protein>
    <submittedName>
        <fullName evidence="1">Uncharacterized protein</fullName>
    </submittedName>
</protein>
<dbReference type="AlphaFoldDB" id="A0A381NI42"/>
<gene>
    <name evidence="1" type="ORF">METZ01_LOCUS7094</name>
</gene>
<sequence>MRATDREKPEQNLPFNFILRVKDRMWIVLLCVGL</sequence>
<proteinExistence type="predicted"/>
<dbReference type="EMBL" id="UINC01000377">
    <property type="protein sequence ID" value="SUZ54240.1"/>
    <property type="molecule type" value="Genomic_DNA"/>
</dbReference>
<reference evidence="1" key="1">
    <citation type="submission" date="2018-05" db="EMBL/GenBank/DDBJ databases">
        <authorList>
            <person name="Lanie J.A."/>
            <person name="Ng W.-L."/>
            <person name="Kazmierczak K.M."/>
            <person name="Andrzejewski T.M."/>
            <person name="Davidsen T.M."/>
            <person name="Wayne K.J."/>
            <person name="Tettelin H."/>
            <person name="Glass J.I."/>
            <person name="Rusch D."/>
            <person name="Podicherti R."/>
            <person name="Tsui H.-C.T."/>
            <person name="Winkler M.E."/>
        </authorList>
    </citation>
    <scope>NUCLEOTIDE SEQUENCE</scope>
</reference>
<name>A0A381NI42_9ZZZZ</name>